<keyword evidence="1 3" id="KW-0378">Hydrolase</keyword>
<sequence length="203" mass="22035">MRTALFVIDVQESFRRLPMWAAMSNPDIVDKINPLVETARDNGDLVVWIRHAEPGSGNVFDPASGYVEYLPGLEPLAGEPELIKTSHNAFTTTNAQQLLTQHGVGEVAVTGIRTEQCCETNARVASDLGYRTVFVTDATATNPVAHRDAPQGRSLEEILADPRTLGTDAIIERTEYALSGRFATVTGVDALVGEWQDRAAARA</sequence>
<dbReference type="InterPro" id="IPR050272">
    <property type="entry name" value="Isochorismatase-like_hydrls"/>
</dbReference>
<dbReference type="PANTHER" id="PTHR43540">
    <property type="entry name" value="PEROXYUREIDOACRYLATE/UREIDOACRYLATE AMIDOHYDROLASE-RELATED"/>
    <property type="match status" value="1"/>
</dbReference>
<accession>A0ABV7Q548</accession>
<evidence type="ECO:0000313" key="4">
    <source>
        <dbReference type="Proteomes" id="UP001595712"/>
    </source>
</evidence>
<dbReference type="Gene3D" id="3.40.50.850">
    <property type="entry name" value="Isochorismatase-like"/>
    <property type="match status" value="1"/>
</dbReference>
<dbReference type="Proteomes" id="UP001595712">
    <property type="component" value="Unassembled WGS sequence"/>
</dbReference>
<feature type="domain" description="Isochorismatase-like" evidence="2">
    <location>
        <begin position="3"/>
        <end position="148"/>
    </location>
</feature>
<name>A0ABV7Q548_9ACTN</name>
<reference evidence="4" key="1">
    <citation type="journal article" date="2019" name="Int. J. Syst. Evol. Microbiol.">
        <title>The Global Catalogue of Microorganisms (GCM) 10K type strain sequencing project: providing services to taxonomists for standard genome sequencing and annotation.</title>
        <authorList>
            <consortium name="The Broad Institute Genomics Platform"/>
            <consortium name="The Broad Institute Genome Sequencing Center for Infectious Disease"/>
            <person name="Wu L."/>
            <person name="Ma J."/>
        </authorList>
    </citation>
    <scope>NUCLEOTIDE SEQUENCE [LARGE SCALE GENOMIC DNA]</scope>
    <source>
        <strain evidence="4">CGMCC 4.7396</strain>
    </source>
</reference>
<evidence type="ECO:0000256" key="1">
    <source>
        <dbReference type="ARBA" id="ARBA00022801"/>
    </source>
</evidence>
<dbReference type="PANTHER" id="PTHR43540:SF6">
    <property type="entry name" value="ISOCHORISMATASE-LIKE DOMAIN-CONTAINING PROTEIN"/>
    <property type="match status" value="1"/>
</dbReference>
<gene>
    <name evidence="3" type="ORF">ACFO8M_19380</name>
</gene>
<dbReference type="SUPFAM" id="SSF52499">
    <property type="entry name" value="Isochorismatase-like hydrolases"/>
    <property type="match status" value="1"/>
</dbReference>
<dbReference type="InterPro" id="IPR036380">
    <property type="entry name" value="Isochorismatase-like_sf"/>
</dbReference>
<comment type="caution">
    <text evidence="3">The sequence shown here is derived from an EMBL/GenBank/DDBJ whole genome shotgun (WGS) entry which is preliminary data.</text>
</comment>
<dbReference type="EMBL" id="JBHRWO010000020">
    <property type="protein sequence ID" value="MFC3494651.1"/>
    <property type="molecule type" value="Genomic_DNA"/>
</dbReference>
<evidence type="ECO:0000259" key="2">
    <source>
        <dbReference type="Pfam" id="PF00857"/>
    </source>
</evidence>
<dbReference type="Pfam" id="PF00857">
    <property type="entry name" value="Isochorismatase"/>
    <property type="match status" value="1"/>
</dbReference>
<evidence type="ECO:0000313" key="3">
    <source>
        <dbReference type="EMBL" id="MFC3494651.1"/>
    </source>
</evidence>
<protein>
    <submittedName>
        <fullName evidence="3">Cysteine hydrolase family protein</fullName>
    </submittedName>
</protein>
<proteinExistence type="predicted"/>
<dbReference type="InterPro" id="IPR000868">
    <property type="entry name" value="Isochorismatase-like_dom"/>
</dbReference>
<keyword evidence="4" id="KW-1185">Reference proteome</keyword>
<dbReference type="RefSeq" id="WP_387978584.1">
    <property type="nucleotide sequence ID" value="NZ_JBHRWO010000020.1"/>
</dbReference>
<dbReference type="GO" id="GO:0016787">
    <property type="term" value="F:hydrolase activity"/>
    <property type="evidence" value="ECO:0007669"/>
    <property type="project" value="UniProtKB-KW"/>
</dbReference>
<organism evidence="3 4">
    <name type="scientific">Glycomyces rhizosphaerae</name>
    <dbReference type="NCBI Taxonomy" id="2054422"/>
    <lineage>
        <taxon>Bacteria</taxon>
        <taxon>Bacillati</taxon>
        <taxon>Actinomycetota</taxon>
        <taxon>Actinomycetes</taxon>
        <taxon>Glycomycetales</taxon>
        <taxon>Glycomycetaceae</taxon>
        <taxon>Glycomyces</taxon>
    </lineage>
</organism>